<dbReference type="OrthoDB" id="674604at2759"/>
<name>A0A3D8REI8_9EURO</name>
<evidence type="ECO:0000259" key="4">
    <source>
        <dbReference type="Pfam" id="PF24883"/>
    </source>
</evidence>
<reference evidence="5 6" key="1">
    <citation type="journal article" date="2018" name="IMA Fungus">
        <title>IMA Genome-F 9: Draft genome sequence of Annulohypoxylon stygium, Aspergillus mulundensis, Berkeleyomyces basicola (syn. Thielaviopsis basicola), Ceratocystis smalleyi, two Cercospora beticola strains, Coleophoma cylindrospora, Fusarium fracticaudum, Phialophora cf. hyalina, and Morchella septimelata.</title>
        <authorList>
            <person name="Wingfield B.D."/>
            <person name="Bills G.F."/>
            <person name="Dong Y."/>
            <person name="Huang W."/>
            <person name="Nel W.J."/>
            <person name="Swalarsk-Parry B.S."/>
            <person name="Vaghefi N."/>
            <person name="Wilken P.M."/>
            <person name="An Z."/>
            <person name="de Beer Z.W."/>
            <person name="De Vos L."/>
            <person name="Chen L."/>
            <person name="Duong T.A."/>
            <person name="Gao Y."/>
            <person name="Hammerbacher A."/>
            <person name="Kikkert J.R."/>
            <person name="Li Y."/>
            <person name="Li H."/>
            <person name="Li K."/>
            <person name="Li Q."/>
            <person name="Liu X."/>
            <person name="Ma X."/>
            <person name="Naidoo K."/>
            <person name="Pethybridge S.J."/>
            <person name="Sun J."/>
            <person name="Steenkamp E.T."/>
            <person name="van der Nest M.A."/>
            <person name="van Wyk S."/>
            <person name="Wingfield M.J."/>
            <person name="Xiong C."/>
            <person name="Yue Q."/>
            <person name="Zhang X."/>
        </authorList>
    </citation>
    <scope>NUCLEOTIDE SEQUENCE [LARGE SCALE GENOMIC DNA]</scope>
    <source>
        <strain evidence="5 6">DSM 5745</strain>
    </source>
</reference>
<dbReference type="GO" id="GO:0009116">
    <property type="term" value="P:nucleoside metabolic process"/>
    <property type="evidence" value="ECO:0007669"/>
    <property type="project" value="InterPro"/>
</dbReference>
<accession>A0A3D8REI8</accession>
<dbReference type="STRING" id="1810919.A0A3D8REI8"/>
<proteinExistence type="predicted"/>
<protein>
    <recommendedName>
        <fullName evidence="7">NACHT domain-containing protein</fullName>
    </recommendedName>
</protein>
<dbReference type="SUPFAM" id="SSF52540">
    <property type="entry name" value="P-loop containing nucleoside triphosphate hydrolases"/>
    <property type="match status" value="1"/>
</dbReference>
<evidence type="ECO:0000256" key="1">
    <source>
        <dbReference type="ARBA" id="ARBA00022737"/>
    </source>
</evidence>
<keyword evidence="1" id="KW-0677">Repeat</keyword>
<dbReference type="GeneID" id="38117942"/>
<dbReference type="GO" id="GO:0003824">
    <property type="term" value="F:catalytic activity"/>
    <property type="evidence" value="ECO:0007669"/>
    <property type="project" value="InterPro"/>
</dbReference>
<dbReference type="SUPFAM" id="SSF82171">
    <property type="entry name" value="DPP6 N-terminal domain-like"/>
    <property type="match status" value="1"/>
</dbReference>
<gene>
    <name evidence="5" type="ORF">DSM5745_07572</name>
</gene>
<organism evidence="5 6">
    <name type="scientific">Aspergillus mulundensis</name>
    <dbReference type="NCBI Taxonomy" id="1810919"/>
    <lineage>
        <taxon>Eukaryota</taxon>
        <taxon>Fungi</taxon>
        <taxon>Dikarya</taxon>
        <taxon>Ascomycota</taxon>
        <taxon>Pezizomycotina</taxon>
        <taxon>Eurotiomycetes</taxon>
        <taxon>Eurotiomycetidae</taxon>
        <taxon>Eurotiales</taxon>
        <taxon>Aspergillaceae</taxon>
        <taxon>Aspergillus</taxon>
        <taxon>Aspergillus subgen. Nidulantes</taxon>
    </lineage>
</organism>
<dbReference type="RefSeq" id="XP_026601620.1">
    <property type="nucleotide sequence ID" value="XM_026749588.1"/>
</dbReference>
<dbReference type="Proteomes" id="UP000256690">
    <property type="component" value="Unassembled WGS sequence"/>
</dbReference>
<evidence type="ECO:0000256" key="2">
    <source>
        <dbReference type="SAM" id="MobiDB-lite"/>
    </source>
</evidence>
<dbReference type="InterPro" id="IPR000845">
    <property type="entry name" value="Nucleoside_phosphorylase_d"/>
</dbReference>
<dbReference type="Pfam" id="PF24883">
    <property type="entry name" value="NPHP3_N"/>
    <property type="match status" value="1"/>
</dbReference>
<evidence type="ECO:0000259" key="3">
    <source>
        <dbReference type="Pfam" id="PF01048"/>
    </source>
</evidence>
<feature type="compositionally biased region" description="Acidic residues" evidence="2">
    <location>
        <begin position="1479"/>
        <end position="1500"/>
    </location>
</feature>
<dbReference type="EMBL" id="PVWQ01000009">
    <property type="protein sequence ID" value="RDW72400.1"/>
    <property type="molecule type" value="Genomic_DNA"/>
</dbReference>
<evidence type="ECO:0000313" key="6">
    <source>
        <dbReference type="Proteomes" id="UP000256690"/>
    </source>
</evidence>
<dbReference type="PANTHER" id="PTHR46082:SF11">
    <property type="entry name" value="AAA+ ATPASE DOMAIN-CONTAINING PROTEIN-RELATED"/>
    <property type="match status" value="1"/>
</dbReference>
<sequence>MAFPVIDRLKHPRHQYEAFESLSILVGPRHIAKGTLRIIDDQGAYDVAHGRSAAPAPATRLNFQRRFRPTAQAILPSASSSASHLPINISTTASNSIKNDMQDGKPRVHNWMVHETPVERNPSDNNAYTLSRIGPHNIVIASLPAGIYGESPAATVAAQMLSTFPSIRIGLLVGIGGGIPSEQHDIRLGDVVVSRPEKDVGAVVQFDRGKRLGHGRFIRTGSLNKPPSVLLNALGELEADHELGESKMLSYMEEMTEKYPKMRTEYSYQGKANDVLFKSGYEHPEDRPTCNECDHEQIAHRPERNPNPLTYFGIIASSNQVVKDSVPRDRLGRELGAICFEMEAAGLMDNFPCIVVRGISDYADSHKNKQWQRYAAATAAAYAKELLHKIPPRQLSLGPPAAQILHEKLLETHNEVLTVREDIQTIGRRLHIDTLPIAVGAAFDSYGDEPSPHCHPDTRLDLRQEISEWSRGSSEKTVFWLNGMAGTGKSTIARTVARSFQGEGRLGASFFFKRGEGGRSNASRFFTTIAAQIASSIPASGSLIEEEIRKNPHIADKRLADQFHSLFVRPLKALTLQASPPRIVVVDALDECDEVNHLGTIIHFLSSADVREAGLKVFLTSRPETPIRIGFKQLAGETHRSVVLHEVAQNTIQDDIRVVLEKELGEIVEDYNAVAVSADTRLPLKWPGSTAIFRLVEISCPLFISAATICRFLRDFRFHPNSQLATLLEFQGAANHATALHLTYLPILDRILVDGLTKRQHEDLITRFRVVIGSIIVIAEPLSIGHLAWLLDIAKHEVQSMLEPLHAVLHIPRDDSPVRLFHTSFRDFLVERIPENTTFHIDSPSAHRLLFTQCLHCMYRTLKPRGLYRNICGLGFSEDLDEFPEEDTLSRHIPKDLQYACLYWVHPLKQARLVVQDGDEVHRFLEIHLLHWIEAVSLLQKASVILQSIDTLSTLVDHVGIYLIAEGRPTDTMLSQTRSVKMPSQLAKLLKTLSVKSNKPTDETRLAKFLDDAERFIRSNHATLQRAPSLIYPALALAPRSSIVRHKFQNYYPDWVSQAPNVPCSWDKVELVLDGGSSVWALSHNGSQIAMNDEVFDAVSGHVTGSLAESIVNSGNALAAEKIRGKRICMDFASDDDIIMMMDTGYLITWHFSNKELSVRHSGFESIQEVVVSQAGKRLAFLAVASKQDLQGDEGQYERSHPKASRDWSFRCLTIRFDSLSYYARPDHWNDSKRLALSTDGNTAAWAYEAHDSHRVQVVDLTERRPRRSRVLEFYSNIDSLALSLDGSRLAISFWMDSKDDWSTIQIIDVDTARLNCTIDVSIAESLTHMAFTGGSDIIIVHAPYGQVRLYNAITSYKERSESLSPRRMMVSPDGLRIATMSENMRYTQIWKTATIGKVTKNSFLTSKYLYNVKPFVVLLHDGSSAATLPLNQDHFVIWDPADRRLMYKVKTRATPAVVVFSDDSMAFAAASGKHMELDESGGSDDQDMEVEVPNSEEEERGSCDDTPQHQPLCFDDVHKTDKN</sequence>
<dbReference type="PANTHER" id="PTHR46082">
    <property type="entry name" value="ATP/GTP-BINDING PROTEIN-RELATED"/>
    <property type="match status" value="1"/>
</dbReference>
<dbReference type="Pfam" id="PF01048">
    <property type="entry name" value="PNP_UDP_1"/>
    <property type="match status" value="1"/>
</dbReference>
<feature type="domain" description="Nucleoside phosphorylase" evidence="3">
    <location>
        <begin position="114"/>
        <end position="385"/>
    </location>
</feature>
<dbReference type="InterPro" id="IPR053137">
    <property type="entry name" value="NLR-like"/>
</dbReference>
<dbReference type="SUPFAM" id="SSF53167">
    <property type="entry name" value="Purine and uridine phosphorylases"/>
    <property type="match status" value="1"/>
</dbReference>
<dbReference type="InterPro" id="IPR015943">
    <property type="entry name" value="WD40/YVTN_repeat-like_dom_sf"/>
</dbReference>
<evidence type="ECO:0000313" key="5">
    <source>
        <dbReference type="EMBL" id="RDW72400.1"/>
    </source>
</evidence>
<dbReference type="InterPro" id="IPR027417">
    <property type="entry name" value="P-loop_NTPase"/>
</dbReference>
<dbReference type="Gene3D" id="2.130.10.10">
    <property type="entry name" value="YVTN repeat-like/Quinoprotein amine dehydrogenase"/>
    <property type="match status" value="1"/>
</dbReference>
<dbReference type="InterPro" id="IPR056884">
    <property type="entry name" value="NPHP3-like_N"/>
</dbReference>
<dbReference type="InterPro" id="IPR035994">
    <property type="entry name" value="Nucleoside_phosphorylase_sf"/>
</dbReference>
<evidence type="ECO:0008006" key="7">
    <source>
        <dbReference type="Google" id="ProtNLM"/>
    </source>
</evidence>
<dbReference type="Gene3D" id="3.40.50.1580">
    <property type="entry name" value="Nucleoside phosphorylase domain"/>
    <property type="match status" value="1"/>
</dbReference>
<comment type="caution">
    <text evidence="5">The sequence shown here is derived from an EMBL/GenBank/DDBJ whole genome shotgun (WGS) entry which is preliminary data.</text>
</comment>
<feature type="region of interest" description="Disordered" evidence="2">
    <location>
        <begin position="1473"/>
        <end position="1524"/>
    </location>
</feature>
<keyword evidence="6" id="KW-1185">Reference proteome</keyword>
<dbReference type="Gene3D" id="3.40.50.300">
    <property type="entry name" value="P-loop containing nucleotide triphosphate hydrolases"/>
    <property type="match status" value="1"/>
</dbReference>
<feature type="domain" description="Nephrocystin 3-like N-terminal" evidence="4">
    <location>
        <begin position="464"/>
        <end position="622"/>
    </location>
</feature>